<protein>
    <submittedName>
        <fullName evidence="2">Uncharacterized protein</fullName>
    </submittedName>
</protein>
<keyword evidence="3" id="KW-1185">Reference proteome</keyword>
<dbReference type="RefSeq" id="XP_007676547.1">
    <property type="nucleotide sequence ID" value="XM_007678357.1"/>
</dbReference>
<proteinExistence type="predicted"/>
<dbReference type="AlphaFoldDB" id="M2MY75"/>
<dbReference type="Proteomes" id="UP000011761">
    <property type="component" value="Unassembled WGS sequence"/>
</dbReference>
<sequence length="54" mass="6099">MLLTLHATRPPLGLEVEGSNIRLRLQPGASRRRQERHTERHQAFQATDAPNEAA</sequence>
<accession>M2MY75</accession>
<evidence type="ECO:0000313" key="3">
    <source>
        <dbReference type="Proteomes" id="UP000011761"/>
    </source>
</evidence>
<gene>
    <name evidence="2" type="ORF">BAUCODRAFT_477736</name>
</gene>
<feature type="region of interest" description="Disordered" evidence="1">
    <location>
        <begin position="26"/>
        <end position="54"/>
    </location>
</feature>
<reference evidence="2 3" key="1">
    <citation type="journal article" date="2012" name="PLoS Pathog.">
        <title>Diverse lifestyles and strategies of plant pathogenesis encoded in the genomes of eighteen Dothideomycetes fungi.</title>
        <authorList>
            <person name="Ohm R.A."/>
            <person name="Feau N."/>
            <person name="Henrissat B."/>
            <person name="Schoch C.L."/>
            <person name="Horwitz B.A."/>
            <person name="Barry K.W."/>
            <person name="Condon B.J."/>
            <person name="Copeland A.C."/>
            <person name="Dhillon B."/>
            <person name="Glaser F."/>
            <person name="Hesse C.N."/>
            <person name="Kosti I."/>
            <person name="LaButti K."/>
            <person name="Lindquist E.A."/>
            <person name="Lucas S."/>
            <person name="Salamov A.A."/>
            <person name="Bradshaw R.E."/>
            <person name="Ciuffetti L."/>
            <person name="Hamelin R.C."/>
            <person name="Kema G.H.J."/>
            <person name="Lawrence C."/>
            <person name="Scott J.A."/>
            <person name="Spatafora J.W."/>
            <person name="Turgeon B.G."/>
            <person name="de Wit P.J.G.M."/>
            <person name="Zhong S."/>
            <person name="Goodwin S.B."/>
            <person name="Grigoriev I.V."/>
        </authorList>
    </citation>
    <scope>NUCLEOTIDE SEQUENCE [LARGE SCALE GENOMIC DNA]</scope>
    <source>
        <strain evidence="2 3">UAMH 10762</strain>
    </source>
</reference>
<evidence type="ECO:0000256" key="1">
    <source>
        <dbReference type="SAM" id="MobiDB-lite"/>
    </source>
</evidence>
<name>M2MY75_BAUPA</name>
<organism evidence="2 3">
    <name type="scientific">Baudoinia panamericana (strain UAMH 10762)</name>
    <name type="common">Angels' share fungus</name>
    <name type="synonym">Baudoinia compniacensis (strain UAMH 10762)</name>
    <dbReference type="NCBI Taxonomy" id="717646"/>
    <lineage>
        <taxon>Eukaryota</taxon>
        <taxon>Fungi</taxon>
        <taxon>Dikarya</taxon>
        <taxon>Ascomycota</taxon>
        <taxon>Pezizomycotina</taxon>
        <taxon>Dothideomycetes</taxon>
        <taxon>Dothideomycetidae</taxon>
        <taxon>Mycosphaerellales</taxon>
        <taxon>Teratosphaeriaceae</taxon>
        <taxon>Baudoinia</taxon>
    </lineage>
</organism>
<evidence type="ECO:0000313" key="2">
    <source>
        <dbReference type="EMBL" id="EMC96503.1"/>
    </source>
</evidence>
<dbReference type="KEGG" id="bcom:BAUCODRAFT_477736"/>
<dbReference type="EMBL" id="KB445555">
    <property type="protein sequence ID" value="EMC96503.1"/>
    <property type="molecule type" value="Genomic_DNA"/>
</dbReference>
<dbReference type="HOGENOM" id="CLU_3049975_0_0_1"/>
<dbReference type="GeneID" id="19114730"/>